<protein>
    <recommendedName>
        <fullName evidence="6">Sensory transduction protein RegX3</fullName>
    </recommendedName>
</protein>
<dbReference type="GO" id="GO:0006355">
    <property type="term" value="P:regulation of DNA-templated transcription"/>
    <property type="evidence" value="ECO:0007669"/>
    <property type="project" value="InterPro"/>
</dbReference>
<dbReference type="InterPro" id="IPR011006">
    <property type="entry name" value="CheY-like_superfamily"/>
</dbReference>
<dbReference type="GO" id="GO:0000156">
    <property type="term" value="F:phosphorelay response regulator activity"/>
    <property type="evidence" value="ECO:0007669"/>
    <property type="project" value="TreeGrafter"/>
</dbReference>
<feature type="domain" description="Response regulatory" evidence="7">
    <location>
        <begin position="6"/>
        <end position="119"/>
    </location>
</feature>
<evidence type="ECO:0000256" key="5">
    <source>
        <dbReference type="ARBA" id="ARBA00023163"/>
    </source>
</evidence>
<dbReference type="PROSITE" id="PS50110">
    <property type="entry name" value="RESPONSE_REGULATORY"/>
    <property type="match status" value="1"/>
</dbReference>
<dbReference type="GO" id="GO:0032993">
    <property type="term" value="C:protein-DNA complex"/>
    <property type="evidence" value="ECO:0007669"/>
    <property type="project" value="TreeGrafter"/>
</dbReference>
<sequence>MDLEPHILIVEDETSFAEALTIGLQREGFRTSVAGDGVTALERWRADQPDVVLLDVMLPRLSGIDVCREIRATSNVPIIMVTARSSEIDAVVGLEIGADDYVTKPYRLRELVARIRAVLRRCDDRTDAIAVAEHANRPLQVGDVHVDPQRHEVSVRGSRVHLPLKEFELLVLLMENAGRVLAREVLIDRAWGSDYHGDTKTLDVHVKRLRSKLEDDPHNPTRIVTIRGLGYKYDGTLSAAR</sequence>
<dbReference type="Pfam" id="PF00072">
    <property type="entry name" value="Response_reg"/>
    <property type="match status" value="1"/>
</dbReference>
<dbReference type="Gene3D" id="3.40.50.2300">
    <property type="match status" value="1"/>
</dbReference>
<dbReference type="FunFam" id="3.40.50.2300:FF:000001">
    <property type="entry name" value="DNA-binding response regulator PhoB"/>
    <property type="match status" value="1"/>
</dbReference>
<gene>
    <name evidence="9" type="ORF">UFOPK2754_03024</name>
    <name evidence="10" type="ORF">UFOPK3139_02724</name>
    <name evidence="11" type="ORF">UFOPK3543_03114</name>
    <name evidence="12" type="ORF">UFOPK3967_02982</name>
</gene>
<evidence type="ECO:0000256" key="4">
    <source>
        <dbReference type="ARBA" id="ARBA00023125"/>
    </source>
</evidence>
<dbReference type="Pfam" id="PF00486">
    <property type="entry name" value="Trans_reg_C"/>
    <property type="match status" value="1"/>
</dbReference>
<dbReference type="Gene3D" id="6.10.250.690">
    <property type="match status" value="1"/>
</dbReference>
<dbReference type="InterPro" id="IPR039420">
    <property type="entry name" value="WalR-like"/>
</dbReference>
<dbReference type="EMBL" id="CAFBMH010000205">
    <property type="protein sequence ID" value="CAB4938714.1"/>
    <property type="molecule type" value="Genomic_DNA"/>
</dbReference>
<dbReference type="PROSITE" id="PS51755">
    <property type="entry name" value="OMPR_PHOB"/>
    <property type="match status" value="1"/>
</dbReference>
<dbReference type="SUPFAM" id="SSF52172">
    <property type="entry name" value="CheY-like"/>
    <property type="match status" value="1"/>
</dbReference>
<evidence type="ECO:0000256" key="6">
    <source>
        <dbReference type="ARBA" id="ARBA00041201"/>
    </source>
</evidence>
<dbReference type="CDD" id="cd00383">
    <property type="entry name" value="trans_reg_C"/>
    <property type="match status" value="1"/>
</dbReference>
<dbReference type="PANTHER" id="PTHR48111">
    <property type="entry name" value="REGULATOR OF RPOS"/>
    <property type="match status" value="1"/>
</dbReference>
<reference evidence="11" key="1">
    <citation type="submission" date="2020-05" db="EMBL/GenBank/DDBJ databases">
        <authorList>
            <person name="Chiriac C."/>
            <person name="Salcher M."/>
            <person name="Ghai R."/>
            <person name="Kavagutti S V."/>
        </authorList>
    </citation>
    <scope>NUCLEOTIDE SEQUENCE</scope>
</reference>
<evidence type="ECO:0000256" key="3">
    <source>
        <dbReference type="ARBA" id="ARBA00023015"/>
    </source>
</evidence>
<dbReference type="GO" id="GO:0005829">
    <property type="term" value="C:cytosol"/>
    <property type="evidence" value="ECO:0007669"/>
    <property type="project" value="TreeGrafter"/>
</dbReference>
<dbReference type="EMBL" id="CAFBOS010000283">
    <property type="protein sequence ID" value="CAB5024819.1"/>
    <property type="molecule type" value="Genomic_DNA"/>
</dbReference>
<dbReference type="SMART" id="SM00862">
    <property type="entry name" value="Trans_reg_C"/>
    <property type="match status" value="1"/>
</dbReference>
<evidence type="ECO:0000256" key="2">
    <source>
        <dbReference type="ARBA" id="ARBA00023012"/>
    </source>
</evidence>
<dbReference type="GO" id="GO:0000976">
    <property type="term" value="F:transcription cis-regulatory region binding"/>
    <property type="evidence" value="ECO:0007669"/>
    <property type="project" value="TreeGrafter"/>
</dbReference>
<keyword evidence="5" id="KW-0804">Transcription</keyword>
<dbReference type="AlphaFoldDB" id="A0A6J7J815"/>
<dbReference type="InterPro" id="IPR001867">
    <property type="entry name" value="OmpR/PhoB-type_DNA-bd"/>
</dbReference>
<evidence type="ECO:0000313" key="11">
    <source>
        <dbReference type="EMBL" id="CAB4938714.1"/>
    </source>
</evidence>
<accession>A0A6J7J815</accession>
<dbReference type="Gene3D" id="1.10.10.10">
    <property type="entry name" value="Winged helix-like DNA-binding domain superfamily/Winged helix DNA-binding domain"/>
    <property type="match status" value="1"/>
</dbReference>
<dbReference type="EMBL" id="CAFABA010000155">
    <property type="protein sequence ID" value="CAB4836016.1"/>
    <property type="molecule type" value="Genomic_DNA"/>
</dbReference>
<keyword evidence="2" id="KW-0902">Two-component regulatory system</keyword>
<proteinExistence type="predicted"/>
<keyword evidence="1" id="KW-0597">Phosphoprotein</keyword>
<organism evidence="11">
    <name type="scientific">freshwater metagenome</name>
    <dbReference type="NCBI Taxonomy" id="449393"/>
    <lineage>
        <taxon>unclassified sequences</taxon>
        <taxon>metagenomes</taxon>
        <taxon>ecological metagenomes</taxon>
    </lineage>
</organism>
<dbReference type="EMBL" id="CAEZYR010000172">
    <property type="protein sequence ID" value="CAB4769648.1"/>
    <property type="molecule type" value="Genomic_DNA"/>
</dbReference>
<evidence type="ECO:0000313" key="9">
    <source>
        <dbReference type="EMBL" id="CAB4769648.1"/>
    </source>
</evidence>
<dbReference type="SMART" id="SM00448">
    <property type="entry name" value="REC"/>
    <property type="match status" value="1"/>
</dbReference>
<evidence type="ECO:0000313" key="10">
    <source>
        <dbReference type="EMBL" id="CAB4836016.1"/>
    </source>
</evidence>
<evidence type="ECO:0000259" key="7">
    <source>
        <dbReference type="PROSITE" id="PS50110"/>
    </source>
</evidence>
<keyword evidence="4" id="KW-0238">DNA-binding</keyword>
<name>A0A6J7J815_9ZZZZ</name>
<keyword evidence="3" id="KW-0805">Transcription regulation</keyword>
<dbReference type="InterPro" id="IPR001789">
    <property type="entry name" value="Sig_transdc_resp-reg_receiver"/>
</dbReference>
<feature type="domain" description="OmpR/PhoB-type" evidence="8">
    <location>
        <begin position="136"/>
        <end position="235"/>
    </location>
</feature>
<dbReference type="InterPro" id="IPR016032">
    <property type="entry name" value="Sig_transdc_resp-reg_C-effctor"/>
</dbReference>
<evidence type="ECO:0000259" key="8">
    <source>
        <dbReference type="PROSITE" id="PS51755"/>
    </source>
</evidence>
<dbReference type="PANTHER" id="PTHR48111:SF72">
    <property type="entry name" value="SENSORY TRANSDUCTION PROTEIN REGX3"/>
    <property type="match status" value="1"/>
</dbReference>
<dbReference type="InterPro" id="IPR036388">
    <property type="entry name" value="WH-like_DNA-bd_sf"/>
</dbReference>
<dbReference type="SUPFAM" id="SSF46894">
    <property type="entry name" value="C-terminal effector domain of the bipartite response regulators"/>
    <property type="match status" value="1"/>
</dbReference>
<dbReference type="FunFam" id="1.10.10.10:FF:000018">
    <property type="entry name" value="DNA-binding response regulator ResD"/>
    <property type="match status" value="1"/>
</dbReference>
<evidence type="ECO:0000313" key="12">
    <source>
        <dbReference type="EMBL" id="CAB5024819.1"/>
    </source>
</evidence>
<evidence type="ECO:0000256" key="1">
    <source>
        <dbReference type="ARBA" id="ARBA00022553"/>
    </source>
</evidence>